<keyword evidence="1" id="KW-1133">Transmembrane helix</keyword>
<evidence type="ECO:0000259" key="2">
    <source>
        <dbReference type="Pfam" id="PF07790"/>
    </source>
</evidence>
<name>A0A0E3Q1F8_METMZ</name>
<proteinExistence type="predicted"/>
<evidence type="ECO:0000313" key="3">
    <source>
        <dbReference type="EMBL" id="AKB42072.1"/>
    </source>
</evidence>
<keyword evidence="1" id="KW-0812">Transmembrane</keyword>
<dbReference type="NCBIfam" id="TIGR02537">
    <property type="entry name" value="arch_flag_Nterm"/>
    <property type="match status" value="1"/>
</dbReference>
<reference evidence="3 4" key="1">
    <citation type="submission" date="2014-07" db="EMBL/GenBank/DDBJ databases">
        <title>Methanogenic archaea and the global carbon cycle.</title>
        <authorList>
            <person name="Henriksen J.R."/>
            <person name="Luke J."/>
            <person name="Reinhart S."/>
            <person name="Benedict M.N."/>
            <person name="Youngblut N.D."/>
            <person name="Metcalf M.E."/>
            <person name="Whitaker R.J."/>
            <person name="Metcalf W.W."/>
        </authorList>
    </citation>
    <scope>NUCLEOTIDE SEQUENCE [LARGE SCALE GENOMIC DNA]</scope>
    <source>
        <strain evidence="3 4">WWM610</strain>
    </source>
</reference>
<dbReference type="Proteomes" id="UP000033058">
    <property type="component" value="Chromosome"/>
</dbReference>
<dbReference type="InterPro" id="IPR012859">
    <property type="entry name" value="Pilin_N_archaeal"/>
</dbReference>
<feature type="domain" description="Archaeal Type IV pilin N-terminal" evidence="2">
    <location>
        <begin position="11"/>
        <end position="82"/>
    </location>
</feature>
<feature type="transmembrane region" description="Helical" evidence="1">
    <location>
        <begin position="12"/>
        <end position="38"/>
    </location>
</feature>
<dbReference type="HOGENOM" id="CLU_116126_1_0_2"/>
<gene>
    <name evidence="3" type="ORF">MSMAW_3081</name>
</gene>
<dbReference type="PATRIC" id="fig|1434117.4.peg.3898"/>
<dbReference type="RefSeq" id="WP_048036968.1">
    <property type="nucleotide sequence ID" value="NZ_CP009509.1"/>
</dbReference>
<evidence type="ECO:0000313" key="4">
    <source>
        <dbReference type="Proteomes" id="UP000033058"/>
    </source>
</evidence>
<sequence>MDLKKLFSNNKAVSPVIGVVLMVAITVILAAAIGSSVFGQGPAKSAPQANINAKFIDGDTLVIEHLGGDTIVWENTQIRLTREDGILTDLNGPAMSTPSSSDIVTVPTDPAQFSVGDLETFIVSTDKLPAGKVYNVKITDKLSNQLICDKTLRT</sequence>
<dbReference type="Pfam" id="PF07790">
    <property type="entry name" value="Pilin_N"/>
    <property type="match status" value="1"/>
</dbReference>
<dbReference type="EMBL" id="CP009509">
    <property type="protein sequence ID" value="AKB42072.1"/>
    <property type="molecule type" value="Genomic_DNA"/>
</dbReference>
<dbReference type="GeneID" id="24852883"/>
<dbReference type="InterPro" id="IPR013373">
    <property type="entry name" value="Flagellin/pilin_N_arc"/>
</dbReference>
<dbReference type="PANTHER" id="PTHR38138">
    <property type="entry name" value="VNG6441H"/>
    <property type="match status" value="1"/>
</dbReference>
<evidence type="ECO:0000256" key="1">
    <source>
        <dbReference type="SAM" id="Phobius"/>
    </source>
</evidence>
<dbReference type="AlphaFoldDB" id="A0A0E3Q1F8"/>
<accession>A0A0E3Q1F8</accession>
<keyword evidence="1" id="KW-0472">Membrane</keyword>
<organism evidence="3 4">
    <name type="scientific">Methanosarcina mazei WWM610</name>
    <dbReference type="NCBI Taxonomy" id="1434117"/>
    <lineage>
        <taxon>Archaea</taxon>
        <taxon>Methanobacteriati</taxon>
        <taxon>Methanobacteriota</taxon>
        <taxon>Stenosarchaea group</taxon>
        <taxon>Methanomicrobia</taxon>
        <taxon>Methanosarcinales</taxon>
        <taxon>Methanosarcinaceae</taxon>
        <taxon>Methanosarcina</taxon>
    </lineage>
</organism>
<protein>
    <recommendedName>
        <fullName evidence="2">Archaeal Type IV pilin N-terminal domain-containing protein</fullName>
    </recommendedName>
</protein>
<dbReference type="PANTHER" id="PTHR38138:SF1">
    <property type="entry name" value="ARCHAEAL TYPE IV PILIN N-TERMINAL DOMAIN-CONTAINING PROTEIN"/>
    <property type="match status" value="1"/>
</dbReference>